<gene>
    <name evidence="3" type="ORF">IPN75_04430</name>
</gene>
<dbReference type="InterPro" id="IPR052226">
    <property type="entry name" value="UPF0332_toxin"/>
</dbReference>
<reference evidence="3" key="1">
    <citation type="submission" date="2020-10" db="EMBL/GenBank/DDBJ databases">
        <title>Connecting structure to function with the recovery of over 1000 high-quality activated sludge metagenome-assembled genomes encoding full-length rRNA genes using long-read sequencing.</title>
        <authorList>
            <person name="Singleton C.M."/>
            <person name="Petriglieri F."/>
            <person name="Kristensen J.M."/>
            <person name="Kirkegaard R.H."/>
            <person name="Michaelsen T.Y."/>
            <person name="Andersen M.H."/>
            <person name="Karst S.M."/>
            <person name="Dueholm M.S."/>
            <person name="Nielsen P.H."/>
            <person name="Albertsen M."/>
        </authorList>
    </citation>
    <scope>NUCLEOTIDE SEQUENCE</scope>
    <source>
        <strain evidence="3">OdNE_18-Q3-R46-58_BAT3C.305</strain>
    </source>
</reference>
<evidence type="ECO:0000313" key="4">
    <source>
        <dbReference type="Proteomes" id="UP000808146"/>
    </source>
</evidence>
<sequence>MSGELTAEALMSKAVRASASARALLDLGDVDGACNRAYYAMFDAARAALLAAGAPVQPDLGKTHAGLIAAFGLQLVKNGPITKELGRLLKRAEEIRLVADYKGDSVELEDAREMVGQAAIFVDAMRTEFMPREPDEDSVITP</sequence>
<evidence type="ECO:0000256" key="1">
    <source>
        <dbReference type="ARBA" id="ARBA00038248"/>
    </source>
</evidence>
<dbReference type="Pfam" id="PF05168">
    <property type="entry name" value="HEPN"/>
    <property type="match status" value="1"/>
</dbReference>
<proteinExistence type="inferred from homology"/>
<protein>
    <submittedName>
        <fullName evidence="3">HEPN domain-containing protein</fullName>
    </submittedName>
</protein>
<dbReference type="Proteomes" id="UP000808146">
    <property type="component" value="Unassembled WGS sequence"/>
</dbReference>
<dbReference type="Gene3D" id="1.20.120.330">
    <property type="entry name" value="Nucleotidyltransferases domain 2"/>
    <property type="match status" value="1"/>
</dbReference>
<feature type="domain" description="HEPN" evidence="2">
    <location>
        <begin position="7"/>
        <end position="125"/>
    </location>
</feature>
<dbReference type="AlphaFoldDB" id="A0A9D7LL91"/>
<dbReference type="EMBL" id="JADKBR010000003">
    <property type="protein sequence ID" value="MBK8889681.1"/>
    <property type="molecule type" value="Genomic_DNA"/>
</dbReference>
<dbReference type="PANTHER" id="PTHR36565:SF1">
    <property type="entry name" value="UPF0332 PROTEIN TM_1000"/>
    <property type="match status" value="1"/>
</dbReference>
<evidence type="ECO:0000259" key="2">
    <source>
        <dbReference type="Pfam" id="PF05168"/>
    </source>
</evidence>
<comment type="caution">
    <text evidence="3">The sequence shown here is derived from an EMBL/GenBank/DDBJ whole genome shotgun (WGS) entry which is preliminary data.</text>
</comment>
<dbReference type="PANTHER" id="PTHR36565">
    <property type="entry name" value="UPF0332 PROTEIN TM_1000"/>
    <property type="match status" value="1"/>
</dbReference>
<comment type="similarity">
    <text evidence="1">Belongs to the UPF0332 family.</text>
</comment>
<evidence type="ECO:0000313" key="3">
    <source>
        <dbReference type="EMBL" id="MBK8889681.1"/>
    </source>
</evidence>
<dbReference type="InterPro" id="IPR007842">
    <property type="entry name" value="HEPN_dom"/>
</dbReference>
<organism evidence="3 4">
    <name type="scientific">Candidatus Dechloromonas phosphorivorans</name>
    <dbReference type="NCBI Taxonomy" id="2899244"/>
    <lineage>
        <taxon>Bacteria</taxon>
        <taxon>Pseudomonadati</taxon>
        <taxon>Pseudomonadota</taxon>
        <taxon>Betaproteobacteria</taxon>
        <taxon>Rhodocyclales</taxon>
        <taxon>Azonexaceae</taxon>
        <taxon>Dechloromonas</taxon>
    </lineage>
</organism>
<name>A0A9D7LL91_9RHOO</name>
<accession>A0A9D7LL91</accession>